<feature type="domain" description="Sporulation regulator WhiA C-terminal" evidence="5">
    <location>
        <begin position="221"/>
        <end position="301"/>
    </location>
</feature>
<dbReference type="OrthoDB" id="5197218at2"/>
<comment type="function">
    <text evidence="4">Involved in cell division and chromosome segregation.</text>
</comment>
<keyword evidence="9" id="KW-1185">Reference proteome</keyword>
<dbReference type="HAMAP" id="MF_01420">
    <property type="entry name" value="HTH_type_WhiA"/>
    <property type="match status" value="1"/>
</dbReference>
<comment type="similarity">
    <text evidence="4">Belongs to the WhiA family.</text>
</comment>
<dbReference type="GO" id="GO:0043937">
    <property type="term" value="P:regulation of sporulation"/>
    <property type="evidence" value="ECO:0007669"/>
    <property type="project" value="InterPro"/>
</dbReference>
<keyword evidence="2 4" id="KW-0238">DNA-binding</keyword>
<sequence>MSMTAELKDELLGVHTGTPEGCRRAQLAAVLRLTATLRVSRGLVVAAEVSSASLARYLRREIAELYGHRAVATVLPRNAALCGGRYLVRVAASDGGGTLARSIGMIDERGRQVQGLPATVVGGSPGEIEAAWRGAFLASGTLSGPGSNTSLEIRCPTTEVAYALASCARRIGVLPLVRESRGIDRVMVRAGTDIADLMTRIGAPESRLEWESRATRRRMCRMASLDAANSRRTADAAAETSARVERALTILGTDVPEHLAVTGTLRLTHGEASLEELGRLADPPLTKDAVAGRLRRLLALADKHEAALPATVADPEPQLVAVSAAGLDKPEGASPWIRR</sequence>
<proteinExistence type="inferred from homology"/>
<dbReference type="InterPro" id="IPR018478">
    <property type="entry name" value="Sporu_reg_WhiA_N_dom"/>
</dbReference>
<evidence type="ECO:0000313" key="8">
    <source>
        <dbReference type="EMBL" id="ART70475.1"/>
    </source>
</evidence>
<protein>
    <recommendedName>
        <fullName evidence="4">Probable cell division protein WhiA</fullName>
    </recommendedName>
</protein>
<keyword evidence="3 4" id="KW-0131">Cell cycle</keyword>
<feature type="domain" description="Sporulation transcription regulator WhiA N-terminal" evidence="6">
    <location>
        <begin position="21"/>
        <end position="104"/>
    </location>
</feature>
<evidence type="ECO:0000259" key="6">
    <source>
        <dbReference type="Pfam" id="PF10298"/>
    </source>
</evidence>
<dbReference type="Gene3D" id="3.10.28.10">
    <property type="entry name" value="Homing endonucleases"/>
    <property type="match status" value="1"/>
</dbReference>
<dbReference type="NCBIfam" id="TIGR00647">
    <property type="entry name" value="DNA_bind_WhiA"/>
    <property type="match status" value="1"/>
</dbReference>
<dbReference type="EMBL" id="CP020809">
    <property type="protein sequence ID" value="ART70475.1"/>
    <property type="molecule type" value="Genomic_DNA"/>
</dbReference>
<reference evidence="8 9" key="1">
    <citation type="submission" date="2017-04" db="EMBL/GenBank/DDBJ databases">
        <title>Whole Genome Sequence of 1,4-Dioxane Degrading Bacterium Mycobacterium dioxanotrophicus PH-06.</title>
        <authorList>
            <person name="He Y."/>
        </authorList>
    </citation>
    <scope>NUCLEOTIDE SEQUENCE [LARGE SCALE GENOMIC DNA]</scope>
    <source>
        <strain evidence="8 9">PH-06</strain>
    </source>
</reference>
<evidence type="ECO:0000256" key="2">
    <source>
        <dbReference type="ARBA" id="ARBA00023125"/>
    </source>
</evidence>
<dbReference type="PANTHER" id="PTHR37307">
    <property type="entry name" value="CELL DIVISION PROTEIN WHIA-RELATED"/>
    <property type="match status" value="1"/>
</dbReference>
<evidence type="ECO:0000256" key="3">
    <source>
        <dbReference type="ARBA" id="ARBA00023306"/>
    </source>
</evidence>
<dbReference type="Pfam" id="PF10298">
    <property type="entry name" value="WhiA_N"/>
    <property type="match status" value="1"/>
</dbReference>
<dbReference type="AlphaFoldDB" id="A0A1Y0C5Y6"/>
<feature type="domain" description="WhiA LAGLIDADG-like" evidence="7">
    <location>
        <begin position="129"/>
        <end position="219"/>
    </location>
</feature>
<dbReference type="GO" id="GO:0003677">
    <property type="term" value="F:DNA binding"/>
    <property type="evidence" value="ECO:0007669"/>
    <property type="project" value="UniProtKB-UniRule"/>
</dbReference>
<dbReference type="KEGG" id="mdx:BTO20_19580"/>
<accession>A0A1Y0C5Y6</accession>
<dbReference type="InterPro" id="IPR003802">
    <property type="entry name" value="Sporulation_regulator_WhiA"/>
</dbReference>
<evidence type="ECO:0000259" key="7">
    <source>
        <dbReference type="Pfam" id="PF14527"/>
    </source>
</evidence>
<dbReference type="PANTHER" id="PTHR37307:SF1">
    <property type="entry name" value="CELL DIVISION PROTEIN WHIA-RELATED"/>
    <property type="match status" value="1"/>
</dbReference>
<dbReference type="Pfam" id="PF02650">
    <property type="entry name" value="HTH_WhiA"/>
    <property type="match status" value="1"/>
</dbReference>
<evidence type="ECO:0000259" key="5">
    <source>
        <dbReference type="Pfam" id="PF02650"/>
    </source>
</evidence>
<evidence type="ECO:0000256" key="1">
    <source>
        <dbReference type="ARBA" id="ARBA00022618"/>
    </source>
</evidence>
<evidence type="ECO:0000256" key="4">
    <source>
        <dbReference type="HAMAP-Rule" id="MF_01420"/>
    </source>
</evidence>
<dbReference type="Pfam" id="PF14527">
    <property type="entry name" value="LAGLIDADG_WhiA"/>
    <property type="match status" value="1"/>
</dbReference>
<keyword evidence="1 4" id="KW-0132">Cell division</keyword>
<dbReference type="InterPro" id="IPR027434">
    <property type="entry name" value="Homing_endonucl"/>
</dbReference>
<name>A0A1Y0C5Y6_9MYCO</name>
<gene>
    <name evidence="4" type="primary">whiA</name>
    <name evidence="8" type="ORF">BTO20_19580</name>
</gene>
<dbReference type="GO" id="GO:0051301">
    <property type="term" value="P:cell division"/>
    <property type="evidence" value="ECO:0007669"/>
    <property type="project" value="UniProtKB-UniRule"/>
</dbReference>
<evidence type="ECO:0000313" key="9">
    <source>
        <dbReference type="Proteomes" id="UP000195331"/>
    </source>
</evidence>
<dbReference type="InterPro" id="IPR023054">
    <property type="entry name" value="Sporulation_regulator_WhiA_C"/>
</dbReference>
<organism evidence="8 9">
    <name type="scientific">Mycobacterium dioxanotrophicus</name>
    <dbReference type="NCBI Taxonomy" id="482462"/>
    <lineage>
        <taxon>Bacteria</taxon>
        <taxon>Bacillati</taxon>
        <taxon>Actinomycetota</taxon>
        <taxon>Actinomycetes</taxon>
        <taxon>Mycobacteriales</taxon>
        <taxon>Mycobacteriaceae</taxon>
        <taxon>Mycobacterium</taxon>
    </lineage>
</organism>
<dbReference type="Proteomes" id="UP000195331">
    <property type="component" value="Chromosome"/>
</dbReference>
<dbReference type="InterPro" id="IPR039518">
    <property type="entry name" value="WhiA_LAGLIDADG_dom"/>
</dbReference>